<name>A0A562SJL6_9BACT</name>
<proteinExistence type="predicted"/>
<evidence type="ECO:0000313" key="2">
    <source>
        <dbReference type="EMBL" id="TWI81402.1"/>
    </source>
</evidence>
<dbReference type="InterPro" id="IPR029044">
    <property type="entry name" value="Nucleotide-diphossugar_trans"/>
</dbReference>
<dbReference type="CDD" id="cd00761">
    <property type="entry name" value="Glyco_tranf_GTA_type"/>
    <property type="match status" value="1"/>
</dbReference>
<comment type="caution">
    <text evidence="2">The sequence shown here is derived from an EMBL/GenBank/DDBJ whole genome shotgun (WGS) entry which is preliminary data.</text>
</comment>
<evidence type="ECO:0000313" key="3">
    <source>
        <dbReference type="Proteomes" id="UP000316167"/>
    </source>
</evidence>
<gene>
    <name evidence="2" type="ORF">IQ13_2420</name>
</gene>
<accession>A0A562SJL6</accession>
<reference evidence="2 3" key="1">
    <citation type="journal article" date="2015" name="Stand. Genomic Sci.">
        <title>Genomic Encyclopedia of Bacterial and Archaeal Type Strains, Phase III: the genomes of soil and plant-associated and newly described type strains.</title>
        <authorList>
            <person name="Whitman W.B."/>
            <person name="Woyke T."/>
            <person name="Klenk H.P."/>
            <person name="Zhou Y."/>
            <person name="Lilburn T.G."/>
            <person name="Beck B.J."/>
            <person name="De Vos P."/>
            <person name="Vandamme P."/>
            <person name="Eisen J.A."/>
            <person name="Garrity G."/>
            <person name="Hugenholtz P."/>
            <person name="Kyrpides N.C."/>
        </authorList>
    </citation>
    <scope>NUCLEOTIDE SEQUENCE [LARGE SCALE GENOMIC DNA]</scope>
    <source>
        <strain evidence="2 3">CGMCC 1.7271</strain>
    </source>
</reference>
<organism evidence="2 3">
    <name type="scientific">Lacibacter cauensis</name>
    <dbReference type="NCBI Taxonomy" id="510947"/>
    <lineage>
        <taxon>Bacteria</taxon>
        <taxon>Pseudomonadati</taxon>
        <taxon>Bacteroidota</taxon>
        <taxon>Chitinophagia</taxon>
        <taxon>Chitinophagales</taxon>
        <taxon>Chitinophagaceae</taxon>
        <taxon>Lacibacter</taxon>
    </lineage>
</organism>
<dbReference type="Gene3D" id="3.90.550.10">
    <property type="entry name" value="Spore Coat Polysaccharide Biosynthesis Protein SpsA, Chain A"/>
    <property type="match status" value="1"/>
</dbReference>
<dbReference type="GO" id="GO:0016758">
    <property type="term" value="F:hexosyltransferase activity"/>
    <property type="evidence" value="ECO:0007669"/>
    <property type="project" value="UniProtKB-ARBA"/>
</dbReference>
<dbReference type="OrthoDB" id="9815829at2"/>
<keyword evidence="2" id="KW-0808">Transferase</keyword>
<dbReference type="InterPro" id="IPR001173">
    <property type="entry name" value="Glyco_trans_2-like"/>
</dbReference>
<dbReference type="EMBL" id="VLLE01000004">
    <property type="protein sequence ID" value="TWI81402.1"/>
    <property type="molecule type" value="Genomic_DNA"/>
</dbReference>
<dbReference type="PANTHER" id="PTHR22916:SF3">
    <property type="entry name" value="UDP-GLCNAC:BETAGAL BETA-1,3-N-ACETYLGLUCOSAMINYLTRANSFERASE-LIKE PROTEIN 1"/>
    <property type="match status" value="1"/>
</dbReference>
<dbReference type="Pfam" id="PF00535">
    <property type="entry name" value="Glycos_transf_2"/>
    <property type="match status" value="1"/>
</dbReference>
<sequence>MSTGQPLFTVATITYNSGKWVSQAIESILCSSFTDFELLISDDCSTDDTWSIIQGYKDPRIRTWRNEQNIGEYPNRNKVLEAAAGKYILFVDGDDILYRDSLRNLSEYVQAFPEAGMLWGLNPQLFPFYVFPYLVHPKESIKLIYQTMIPISTIGFGEMLFKTEVLRSCGGMSEKYKIGDTYIKKKLAIITPVLFVPIGLIFWRQSDYQASKKIANGLDGFFERVSIDKEIINHLSFPLSGKEKDVIVRNIRIGVVKIFISSTMLKGHFYSFFVLAKKIELSWNDLPLLFKKGDYSYRPSPVLGEPLMNKYHFKHHVLKDS</sequence>
<protein>
    <submittedName>
        <fullName evidence="2">Glycosyltransferase involved in cell wall biosynthesis</fullName>
    </submittedName>
</protein>
<dbReference type="RefSeq" id="WP_144886600.1">
    <property type="nucleotide sequence ID" value="NZ_VLLE01000004.1"/>
</dbReference>
<dbReference type="SUPFAM" id="SSF53448">
    <property type="entry name" value="Nucleotide-diphospho-sugar transferases"/>
    <property type="match status" value="1"/>
</dbReference>
<dbReference type="PANTHER" id="PTHR22916">
    <property type="entry name" value="GLYCOSYLTRANSFERASE"/>
    <property type="match status" value="1"/>
</dbReference>
<dbReference type="Proteomes" id="UP000316167">
    <property type="component" value="Unassembled WGS sequence"/>
</dbReference>
<keyword evidence="3" id="KW-1185">Reference proteome</keyword>
<dbReference type="AlphaFoldDB" id="A0A562SJL6"/>
<evidence type="ECO:0000259" key="1">
    <source>
        <dbReference type="Pfam" id="PF00535"/>
    </source>
</evidence>
<feature type="domain" description="Glycosyltransferase 2-like" evidence="1">
    <location>
        <begin position="9"/>
        <end position="113"/>
    </location>
</feature>